<dbReference type="EMBL" id="LROR01000035">
    <property type="protein sequence ID" value="OBR95974.1"/>
    <property type="molecule type" value="Genomic_DNA"/>
</dbReference>
<evidence type="ECO:0000313" key="2">
    <source>
        <dbReference type="EMBL" id="OAA93684.1"/>
    </source>
</evidence>
<evidence type="ECO:0000259" key="1">
    <source>
        <dbReference type="Pfam" id="PF09345"/>
    </source>
</evidence>
<dbReference type="InterPro" id="IPR018530">
    <property type="entry name" value="SiaC"/>
</dbReference>
<organism evidence="2 4">
    <name type="scientific">Clostridium coskatii</name>
    <dbReference type="NCBI Taxonomy" id="1705578"/>
    <lineage>
        <taxon>Bacteria</taxon>
        <taxon>Bacillati</taxon>
        <taxon>Bacillota</taxon>
        <taxon>Clostridia</taxon>
        <taxon>Eubacteriales</taxon>
        <taxon>Clostridiaceae</taxon>
        <taxon>Clostridium</taxon>
    </lineage>
</organism>
<reference evidence="3 5" key="2">
    <citation type="journal article" date="2016" name="Front. Microbiol.">
        <title>Industrial Acetogenic Biocatalysts: A Comparative Metabolic and Genomic Analysis.</title>
        <authorList>
            <person name="Bengelsdorf F."/>
            <person name="Poehlein A."/>
            <person name="Sonja S."/>
            <person name="Erz C."/>
            <person name="Hummel T."/>
            <person name="Hoffmeister S."/>
            <person name="Daniel R."/>
            <person name="Durre P."/>
        </authorList>
    </citation>
    <scope>NUCLEOTIDE SEQUENCE [LARGE SCALE GENOMIC DNA]</scope>
    <source>
        <strain evidence="3 5">PTA-10522</strain>
    </source>
</reference>
<reference evidence="2 4" key="1">
    <citation type="journal article" date="2015" name="Biotechnol. Bioeng.">
        <title>Genome sequence and phenotypic characterization of Caulobacter segnis.</title>
        <authorList>
            <person name="Patel S."/>
            <person name="Fletcher B."/>
            <person name="Scott D.C."/>
            <person name="Ely B."/>
        </authorList>
    </citation>
    <scope>NUCLEOTIDE SEQUENCE [LARGE SCALE GENOMIC DNA]</scope>
    <source>
        <strain evidence="2 4">PS02</strain>
    </source>
</reference>
<name>A0A166TH51_9CLOT</name>
<dbReference type="Proteomes" id="UP000093694">
    <property type="component" value="Unassembled WGS sequence"/>
</dbReference>
<evidence type="ECO:0000313" key="4">
    <source>
        <dbReference type="Proteomes" id="UP000077384"/>
    </source>
</evidence>
<keyword evidence="5" id="KW-1185">Reference proteome</keyword>
<dbReference type="RefSeq" id="WP_013239472.1">
    <property type="nucleotide sequence ID" value="NZ_LITQ01000010.1"/>
</dbReference>
<gene>
    <name evidence="3" type="ORF">CLCOS_10600</name>
    <name evidence="2" type="ORF">WX73_03903</name>
</gene>
<dbReference type="AlphaFoldDB" id="A0A166TH51"/>
<dbReference type="Pfam" id="PF09345">
    <property type="entry name" value="SiaC"/>
    <property type="match status" value="1"/>
</dbReference>
<sequence>MNNFMVESTKSTPYVEFSPEYNELIFKGESYPENAYSFYEPIYKLIDEYFINFQKLTVNFQLSYINTSSIKCLIILFDKLNTNYKNGKEIITNWYYDEDNGFDYDMGQDFKMDIDIPFNFIAINDEE</sequence>
<dbReference type="Proteomes" id="UP000077384">
    <property type="component" value="Unassembled WGS sequence"/>
</dbReference>
<evidence type="ECO:0000313" key="5">
    <source>
        <dbReference type="Proteomes" id="UP000093694"/>
    </source>
</evidence>
<evidence type="ECO:0000313" key="3">
    <source>
        <dbReference type="EMBL" id="OBR95974.1"/>
    </source>
</evidence>
<dbReference type="EMBL" id="LITQ01000010">
    <property type="protein sequence ID" value="OAA93684.1"/>
    <property type="molecule type" value="Genomic_DNA"/>
</dbReference>
<protein>
    <recommendedName>
        <fullName evidence="1">SiaC family regulatory phosphoprotein domain-containing protein</fullName>
    </recommendedName>
</protein>
<dbReference type="PATRIC" id="fig|1705578.3.peg.3994"/>
<proteinExistence type="predicted"/>
<comment type="caution">
    <text evidence="2">The sequence shown here is derived from an EMBL/GenBank/DDBJ whole genome shotgun (WGS) entry which is preliminary data.</text>
</comment>
<feature type="domain" description="SiaC family regulatory phosphoprotein" evidence="1">
    <location>
        <begin position="7"/>
        <end position="122"/>
    </location>
</feature>
<accession>A0A166TH51</accession>